<evidence type="ECO:0000313" key="2">
    <source>
        <dbReference type="Proteomes" id="UP001230649"/>
    </source>
</evidence>
<reference evidence="1" key="1">
    <citation type="submission" date="2023-04" db="EMBL/GenBank/DDBJ databases">
        <title>Draft Genome sequencing of Naganishia species isolated from polar environments using Oxford Nanopore Technology.</title>
        <authorList>
            <person name="Leo P."/>
            <person name="Venkateswaran K."/>
        </authorList>
    </citation>
    <scope>NUCLEOTIDE SEQUENCE</scope>
    <source>
        <strain evidence="1">MNA-CCFEE 5262</strain>
    </source>
</reference>
<dbReference type="EMBL" id="JASBWS010000130">
    <property type="protein sequence ID" value="KAJ9095071.1"/>
    <property type="molecule type" value="Genomic_DNA"/>
</dbReference>
<protein>
    <submittedName>
        <fullName evidence="1">Uncharacterized protein</fullName>
    </submittedName>
</protein>
<dbReference type="Proteomes" id="UP001230649">
    <property type="component" value="Unassembled WGS sequence"/>
</dbReference>
<comment type="caution">
    <text evidence="1">The sequence shown here is derived from an EMBL/GenBank/DDBJ whole genome shotgun (WGS) entry which is preliminary data.</text>
</comment>
<name>A0ACC2V879_9TREE</name>
<organism evidence="1 2">
    <name type="scientific">Naganishia adeliensis</name>
    <dbReference type="NCBI Taxonomy" id="92952"/>
    <lineage>
        <taxon>Eukaryota</taxon>
        <taxon>Fungi</taxon>
        <taxon>Dikarya</taxon>
        <taxon>Basidiomycota</taxon>
        <taxon>Agaricomycotina</taxon>
        <taxon>Tremellomycetes</taxon>
        <taxon>Filobasidiales</taxon>
        <taxon>Filobasidiaceae</taxon>
        <taxon>Naganishia</taxon>
    </lineage>
</organism>
<accession>A0ACC2V879</accession>
<keyword evidence="2" id="KW-1185">Reference proteome</keyword>
<gene>
    <name evidence="1" type="ORF">QFC20_006759</name>
</gene>
<evidence type="ECO:0000313" key="1">
    <source>
        <dbReference type="EMBL" id="KAJ9095071.1"/>
    </source>
</evidence>
<sequence length="149" mass="16769">MSDPSQPRPPPVTSTAHSTGPLKSDPPIPEHDSTRPRTPQEAERFFRHVALENQPPSRTMRWLSIGGWVAGAFAASYMVLYADFGQREHVFSPIRRRFGTFTSSLTSLSEEERAKLMGTSSSRSVFENHRREPSTRETLESDGEKGQPR</sequence>
<proteinExistence type="predicted"/>